<dbReference type="EMBL" id="JBHRSD010000006">
    <property type="protein sequence ID" value="MFC3031612.1"/>
    <property type="molecule type" value="Genomic_DNA"/>
</dbReference>
<organism evidence="3 4">
    <name type="scientific">Pseudoalteromonas fenneropenaei</name>
    <dbReference type="NCBI Taxonomy" id="1737459"/>
    <lineage>
        <taxon>Bacteria</taxon>
        <taxon>Pseudomonadati</taxon>
        <taxon>Pseudomonadota</taxon>
        <taxon>Gammaproteobacteria</taxon>
        <taxon>Alteromonadales</taxon>
        <taxon>Pseudoalteromonadaceae</taxon>
        <taxon>Pseudoalteromonas</taxon>
    </lineage>
</organism>
<reference evidence="4" key="1">
    <citation type="journal article" date="2019" name="Int. J. Syst. Evol. Microbiol.">
        <title>The Global Catalogue of Microorganisms (GCM) 10K type strain sequencing project: providing services to taxonomists for standard genome sequencing and annotation.</title>
        <authorList>
            <consortium name="The Broad Institute Genomics Platform"/>
            <consortium name="The Broad Institute Genome Sequencing Center for Infectious Disease"/>
            <person name="Wu L."/>
            <person name="Ma J."/>
        </authorList>
    </citation>
    <scope>NUCLEOTIDE SEQUENCE [LARGE SCALE GENOMIC DNA]</scope>
    <source>
        <strain evidence="4">KCTC 42730</strain>
    </source>
</reference>
<sequence length="71" mass="7763">MNKLTQLLAVSAVLASSAAMAADFADYDLDKDGYISQSEAKVSETLTQIFERLDRDGDGKLSVEEFKDIES</sequence>
<evidence type="ECO:0000313" key="3">
    <source>
        <dbReference type="EMBL" id="MFC3031612.1"/>
    </source>
</evidence>
<dbReference type="RefSeq" id="WP_377121011.1">
    <property type="nucleotide sequence ID" value="NZ_JBHRSD010000006.1"/>
</dbReference>
<feature type="signal peptide" evidence="1">
    <location>
        <begin position="1"/>
        <end position="21"/>
    </location>
</feature>
<dbReference type="PROSITE" id="PS00018">
    <property type="entry name" value="EF_HAND_1"/>
    <property type="match status" value="1"/>
</dbReference>
<gene>
    <name evidence="3" type="ORF">ACFOEE_03620</name>
</gene>
<protein>
    <submittedName>
        <fullName evidence="3">EF-hand domain-containing protein</fullName>
    </submittedName>
</protein>
<keyword evidence="4" id="KW-1185">Reference proteome</keyword>
<dbReference type="InterPro" id="IPR011992">
    <property type="entry name" value="EF-hand-dom_pair"/>
</dbReference>
<name>A0ABV7CG78_9GAMM</name>
<dbReference type="CDD" id="cd00051">
    <property type="entry name" value="EFh"/>
    <property type="match status" value="1"/>
</dbReference>
<dbReference type="PROSITE" id="PS50222">
    <property type="entry name" value="EF_HAND_2"/>
    <property type="match status" value="1"/>
</dbReference>
<dbReference type="SUPFAM" id="SSF47473">
    <property type="entry name" value="EF-hand"/>
    <property type="match status" value="1"/>
</dbReference>
<dbReference type="Gene3D" id="1.10.238.10">
    <property type="entry name" value="EF-hand"/>
    <property type="match status" value="1"/>
</dbReference>
<keyword evidence="1" id="KW-0732">Signal</keyword>
<evidence type="ECO:0000313" key="4">
    <source>
        <dbReference type="Proteomes" id="UP001595453"/>
    </source>
</evidence>
<comment type="caution">
    <text evidence="3">The sequence shown here is derived from an EMBL/GenBank/DDBJ whole genome shotgun (WGS) entry which is preliminary data.</text>
</comment>
<dbReference type="InterPro" id="IPR018247">
    <property type="entry name" value="EF_Hand_1_Ca_BS"/>
</dbReference>
<dbReference type="Proteomes" id="UP001595453">
    <property type="component" value="Unassembled WGS sequence"/>
</dbReference>
<dbReference type="Pfam" id="PF13499">
    <property type="entry name" value="EF-hand_7"/>
    <property type="match status" value="1"/>
</dbReference>
<feature type="chain" id="PRO_5046279710" evidence="1">
    <location>
        <begin position="22"/>
        <end position="71"/>
    </location>
</feature>
<proteinExistence type="predicted"/>
<evidence type="ECO:0000259" key="2">
    <source>
        <dbReference type="PROSITE" id="PS50222"/>
    </source>
</evidence>
<accession>A0ABV7CG78</accession>
<dbReference type="InterPro" id="IPR002048">
    <property type="entry name" value="EF_hand_dom"/>
</dbReference>
<evidence type="ECO:0000256" key="1">
    <source>
        <dbReference type="SAM" id="SignalP"/>
    </source>
</evidence>
<feature type="domain" description="EF-hand" evidence="2">
    <location>
        <begin position="41"/>
        <end position="71"/>
    </location>
</feature>